<dbReference type="InterPro" id="IPR008995">
    <property type="entry name" value="Mo/tungstate-bd_C_term_dom"/>
</dbReference>
<accession>A0A498C5L1</accession>
<keyword evidence="4" id="KW-0547">Nucleotide-binding</keyword>
<evidence type="ECO:0000313" key="11">
    <source>
        <dbReference type="Proteomes" id="UP000275461"/>
    </source>
</evidence>
<dbReference type="InterPro" id="IPR017871">
    <property type="entry name" value="ABC_transporter-like_CS"/>
</dbReference>
<dbReference type="InterPro" id="IPR027417">
    <property type="entry name" value="P-loop_NTPase"/>
</dbReference>
<evidence type="ECO:0000256" key="7">
    <source>
        <dbReference type="ARBA" id="ARBA00023065"/>
    </source>
</evidence>
<dbReference type="FunFam" id="3.40.50.300:FF:000425">
    <property type="entry name" value="Probable ABC transporter, ATP-binding subunit"/>
    <property type="match status" value="1"/>
</dbReference>
<keyword evidence="6" id="KW-0408">Iron</keyword>
<dbReference type="GO" id="GO:0005524">
    <property type="term" value="F:ATP binding"/>
    <property type="evidence" value="ECO:0007669"/>
    <property type="project" value="UniProtKB-KW"/>
</dbReference>
<dbReference type="GO" id="GO:0015408">
    <property type="term" value="F:ABC-type ferric iron transporter activity"/>
    <property type="evidence" value="ECO:0007669"/>
    <property type="project" value="InterPro"/>
</dbReference>
<evidence type="ECO:0000256" key="5">
    <source>
        <dbReference type="ARBA" id="ARBA00022840"/>
    </source>
</evidence>
<dbReference type="EMBL" id="RCDA01000001">
    <property type="protein sequence ID" value="RLK51105.1"/>
    <property type="molecule type" value="Genomic_DNA"/>
</dbReference>
<evidence type="ECO:0000256" key="4">
    <source>
        <dbReference type="ARBA" id="ARBA00022741"/>
    </source>
</evidence>
<name>A0A498C5L1_9GAMM</name>
<keyword evidence="11" id="KW-1185">Reference proteome</keyword>
<dbReference type="PANTHER" id="PTHR42781:SF4">
    <property type="entry name" value="SPERMIDINE_PUTRESCINE IMPORT ATP-BINDING PROTEIN POTA"/>
    <property type="match status" value="1"/>
</dbReference>
<keyword evidence="8" id="KW-0472">Membrane</keyword>
<keyword evidence="1" id="KW-0813">Transport</keyword>
<dbReference type="PROSITE" id="PS00211">
    <property type="entry name" value="ABC_TRANSPORTER_1"/>
    <property type="match status" value="1"/>
</dbReference>
<proteinExistence type="predicted"/>
<gene>
    <name evidence="10" type="ORF">DFR31_1021</name>
</gene>
<dbReference type="OrthoDB" id="9802264at2"/>
<dbReference type="Proteomes" id="UP000275461">
    <property type="component" value="Unassembled WGS sequence"/>
</dbReference>
<evidence type="ECO:0000256" key="8">
    <source>
        <dbReference type="ARBA" id="ARBA00023136"/>
    </source>
</evidence>
<dbReference type="Pfam" id="PF00005">
    <property type="entry name" value="ABC_tran"/>
    <property type="match status" value="1"/>
</dbReference>
<dbReference type="PROSITE" id="PS50893">
    <property type="entry name" value="ABC_TRANSPORTER_2"/>
    <property type="match status" value="1"/>
</dbReference>
<reference evidence="10 11" key="1">
    <citation type="submission" date="2018-10" db="EMBL/GenBank/DDBJ databases">
        <title>Genomic Encyclopedia of Type Strains, Phase IV (KMG-IV): sequencing the most valuable type-strain genomes for metagenomic binning, comparative biology and taxonomic classification.</title>
        <authorList>
            <person name="Goeker M."/>
        </authorList>
    </citation>
    <scope>NUCLEOTIDE SEQUENCE [LARGE SCALE GENOMIC DNA]</scope>
    <source>
        <strain evidence="10 11">DSM 12769</strain>
    </source>
</reference>
<dbReference type="AlphaFoldDB" id="A0A498C5L1"/>
<dbReference type="GO" id="GO:0015697">
    <property type="term" value="P:quaternary ammonium group transport"/>
    <property type="evidence" value="ECO:0007669"/>
    <property type="project" value="UniProtKB-ARBA"/>
</dbReference>
<keyword evidence="2" id="KW-1003">Cell membrane</keyword>
<sequence length="368" mass="40787">MTQQQTQKTQPEVQVRDLCRRIGDNTILDNVSLTMQPGEIIAVLGPSGCGKSTLLRQIAGLDQPDGGTIHIGGARMADDRHALPPEKRPVNMVFQDFALWPHMSVARIIQFGMRHRRLPRAQWAEKTRELLALLELDGLGDRYPRQLSGGQQQRVAIARALATAPRLLLLDEPLSNLDARLRLQMRDELAALLRRIGTTAIYVTHDLQEALTLGDRLMIMRDGQVEQAGPSGELFRRPASTWVAGLLGFTNRLEGELEQVDGEHVVVRNGDLRLRGRWGNGGGRPGEQVVLMAQPHALKVANGDSTTPPEELLRARVSHCHYEGVGWRICCEWNERPILLHGDAPLPVGSETAIQVPADHVRVYPLTA</sequence>
<evidence type="ECO:0000256" key="3">
    <source>
        <dbReference type="ARBA" id="ARBA00022496"/>
    </source>
</evidence>
<evidence type="ECO:0000313" key="10">
    <source>
        <dbReference type="EMBL" id="RLK51105.1"/>
    </source>
</evidence>
<dbReference type="InterPro" id="IPR015853">
    <property type="entry name" value="ABC_transpr_FbpC"/>
</dbReference>
<keyword evidence="3" id="KW-0410">Iron transport</keyword>
<evidence type="ECO:0000259" key="9">
    <source>
        <dbReference type="PROSITE" id="PS50893"/>
    </source>
</evidence>
<dbReference type="CDD" id="cd03259">
    <property type="entry name" value="ABC_Carb_Solutes_like"/>
    <property type="match status" value="1"/>
</dbReference>
<protein>
    <submittedName>
        <fullName evidence="10">Iron(III) transport system ATP-binding protein/putative spermidine/putrescine transport system ATP-binding protein</fullName>
    </submittedName>
</protein>
<dbReference type="GO" id="GO:0016887">
    <property type="term" value="F:ATP hydrolysis activity"/>
    <property type="evidence" value="ECO:0007669"/>
    <property type="project" value="InterPro"/>
</dbReference>
<dbReference type="RefSeq" id="WP_121441540.1">
    <property type="nucleotide sequence ID" value="NZ_RCDA01000001.1"/>
</dbReference>
<dbReference type="SMART" id="SM00382">
    <property type="entry name" value="AAA"/>
    <property type="match status" value="1"/>
</dbReference>
<evidence type="ECO:0000256" key="1">
    <source>
        <dbReference type="ARBA" id="ARBA00022448"/>
    </source>
</evidence>
<feature type="domain" description="ABC transporter" evidence="9">
    <location>
        <begin position="13"/>
        <end position="247"/>
    </location>
</feature>
<dbReference type="InterPro" id="IPR050093">
    <property type="entry name" value="ABC_SmlMolc_Importer"/>
</dbReference>
<dbReference type="InterPro" id="IPR003439">
    <property type="entry name" value="ABC_transporter-like_ATP-bd"/>
</dbReference>
<dbReference type="SUPFAM" id="SSF52540">
    <property type="entry name" value="P-loop containing nucleoside triphosphate hydrolases"/>
    <property type="match status" value="1"/>
</dbReference>
<dbReference type="PANTHER" id="PTHR42781">
    <property type="entry name" value="SPERMIDINE/PUTRESCINE IMPORT ATP-BINDING PROTEIN POTA"/>
    <property type="match status" value="1"/>
</dbReference>
<keyword evidence="5 10" id="KW-0067">ATP-binding</keyword>
<comment type="caution">
    <text evidence="10">The sequence shown here is derived from an EMBL/GenBank/DDBJ whole genome shotgun (WGS) entry which is preliminary data.</text>
</comment>
<dbReference type="Gene3D" id="3.40.50.300">
    <property type="entry name" value="P-loop containing nucleotide triphosphate hydrolases"/>
    <property type="match status" value="1"/>
</dbReference>
<evidence type="ECO:0000256" key="2">
    <source>
        <dbReference type="ARBA" id="ARBA00022475"/>
    </source>
</evidence>
<dbReference type="InterPro" id="IPR003593">
    <property type="entry name" value="AAA+_ATPase"/>
</dbReference>
<organism evidence="10 11">
    <name type="scientific">Alkalispirillum mobile</name>
    <dbReference type="NCBI Taxonomy" id="85925"/>
    <lineage>
        <taxon>Bacteria</taxon>
        <taxon>Pseudomonadati</taxon>
        <taxon>Pseudomonadota</taxon>
        <taxon>Gammaproteobacteria</taxon>
        <taxon>Chromatiales</taxon>
        <taxon>Ectothiorhodospiraceae</taxon>
        <taxon>Alkalispirillum</taxon>
    </lineage>
</organism>
<dbReference type="SUPFAM" id="SSF50331">
    <property type="entry name" value="MOP-like"/>
    <property type="match status" value="1"/>
</dbReference>
<evidence type="ECO:0000256" key="6">
    <source>
        <dbReference type="ARBA" id="ARBA00023004"/>
    </source>
</evidence>
<keyword evidence="7" id="KW-0406">Ion transport</keyword>
<dbReference type="GO" id="GO:0016020">
    <property type="term" value="C:membrane"/>
    <property type="evidence" value="ECO:0007669"/>
    <property type="project" value="InterPro"/>
</dbReference>